<dbReference type="SUPFAM" id="SSF52343">
    <property type="entry name" value="Ferredoxin reductase-like, C-terminal NADP-linked domain"/>
    <property type="match status" value="1"/>
</dbReference>
<dbReference type="Gene3D" id="3.40.50.80">
    <property type="entry name" value="Nucleotide-binding domain of ferredoxin-NADP reductase (FNR) module"/>
    <property type="match status" value="1"/>
</dbReference>
<dbReference type="PANTHER" id="PTHR47354:SF5">
    <property type="entry name" value="PROTEIN RFBI"/>
    <property type="match status" value="1"/>
</dbReference>
<comment type="caution">
    <text evidence="2">The sequence shown here is derived from an EMBL/GenBank/DDBJ whole genome shotgun (WGS) entry which is preliminary data.</text>
</comment>
<dbReference type="InterPro" id="IPR001433">
    <property type="entry name" value="OxRdtase_FAD/NAD-bd"/>
</dbReference>
<evidence type="ECO:0000313" key="2">
    <source>
        <dbReference type="EMBL" id="GGB00147.1"/>
    </source>
</evidence>
<dbReference type="PRINTS" id="PR00410">
    <property type="entry name" value="PHEHYDRXLASE"/>
</dbReference>
<reference evidence="2" key="1">
    <citation type="journal article" date="2014" name="Int. J. Syst. Evol. Microbiol.">
        <title>Complete genome sequence of Corynebacterium casei LMG S-19264T (=DSM 44701T), isolated from a smear-ripened cheese.</title>
        <authorList>
            <consortium name="US DOE Joint Genome Institute (JGI-PGF)"/>
            <person name="Walter F."/>
            <person name="Albersmeier A."/>
            <person name="Kalinowski J."/>
            <person name="Ruckert C."/>
        </authorList>
    </citation>
    <scope>NUCLEOTIDE SEQUENCE</scope>
    <source>
        <strain evidence="2">CGMCC 1.15448</strain>
    </source>
</reference>
<protein>
    <recommendedName>
        <fullName evidence="1">FAD-binding FR-type domain-containing protein</fullName>
    </recommendedName>
</protein>
<dbReference type="PANTHER" id="PTHR47354">
    <property type="entry name" value="NADH OXIDOREDUCTASE HCR"/>
    <property type="match status" value="1"/>
</dbReference>
<dbReference type="GO" id="GO:0016491">
    <property type="term" value="F:oxidoreductase activity"/>
    <property type="evidence" value="ECO:0007669"/>
    <property type="project" value="InterPro"/>
</dbReference>
<feature type="domain" description="FAD-binding FR-type" evidence="1">
    <location>
        <begin position="2"/>
        <end position="103"/>
    </location>
</feature>
<evidence type="ECO:0000313" key="3">
    <source>
        <dbReference type="Proteomes" id="UP000607559"/>
    </source>
</evidence>
<keyword evidence="3" id="KW-1185">Reference proteome</keyword>
<accession>A0A8J2XT29</accession>
<dbReference type="Gene3D" id="2.40.30.10">
    <property type="entry name" value="Translation factors"/>
    <property type="match status" value="1"/>
</dbReference>
<dbReference type="InterPro" id="IPR017927">
    <property type="entry name" value="FAD-bd_FR_type"/>
</dbReference>
<proteinExistence type="predicted"/>
<name>A0A8J2XT29_9BACT</name>
<dbReference type="RefSeq" id="WP_188931866.1">
    <property type="nucleotide sequence ID" value="NZ_BMJC01000002.1"/>
</dbReference>
<dbReference type="Pfam" id="PF00175">
    <property type="entry name" value="NAD_binding_1"/>
    <property type="match status" value="1"/>
</dbReference>
<dbReference type="InterPro" id="IPR050415">
    <property type="entry name" value="MRET"/>
</dbReference>
<evidence type="ECO:0000259" key="1">
    <source>
        <dbReference type="PROSITE" id="PS51384"/>
    </source>
</evidence>
<gene>
    <name evidence="2" type="ORF">GCM10011511_24330</name>
</gene>
<reference evidence="2" key="2">
    <citation type="submission" date="2020-09" db="EMBL/GenBank/DDBJ databases">
        <authorList>
            <person name="Sun Q."/>
            <person name="Zhou Y."/>
        </authorList>
    </citation>
    <scope>NUCLEOTIDE SEQUENCE</scope>
    <source>
        <strain evidence="2">CGMCC 1.15448</strain>
    </source>
</reference>
<sequence>MEKEYPVKILAIRQVTHDVKEFRVEKPKGYSFIPGQATDVSINLPEWKEKKNPFTFTGLNDDSFLQFTIKGYPDRHGVTDRLHQLQPGDQLIIRDVWGAIEYRGPGVFLAGGAGITPFLAIFRQLHRDHEARGNTLFFSNKTEADIIEHQELLTILGVSANFILSNDPQAKGYLHTRIDKKFLKEQITDFRQPFYVCGPDQMVIDLNDILKGLGATPEYLVFEK</sequence>
<dbReference type="AlphaFoldDB" id="A0A8J2XT29"/>
<dbReference type="EMBL" id="BMJC01000002">
    <property type="protein sequence ID" value="GGB00147.1"/>
    <property type="molecule type" value="Genomic_DNA"/>
</dbReference>
<dbReference type="Proteomes" id="UP000607559">
    <property type="component" value="Unassembled WGS sequence"/>
</dbReference>
<dbReference type="SUPFAM" id="SSF63380">
    <property type="entry name" value="Riboflavin synthase domain-like"/>
    <property type="match status" value="1"/>
</dbReference>
<dbReference type="InterPro" id="IPR039261">
    <property type="entry name" value="FNR_nucleotide-bd"/>
</dbReference>
<dbReference type="InterPro" id="IPR017938">
    <property type="entry name" value="Riboflavin_synthase-like_b-brl"/>
</dbReference>
<organism evidence="2 3">
    <name type="scientific">Puia dinghuensis</name>
    <dbReference type="NCBI Taxonomy" id="1792502"/>
    <lineage>
        <taxon>Bacteria</taxon>
        <taxon>Pseudomonadati</taxon>
        <taxon>Bacteroidota</taxon>
        <taxon>Chitinophagia</taxon>
        <taxon>Chitinophagales</taxon>
        <taxon>Chitinophagaceae</taxon>
        <taxon>Puia</taxon>
    </lineage>
</organism>
<dbReference type="PROSITE" id="PS51384">
    <property type="entry name" value="FAD_FR"/>
    <property type="match status" value="1"/>
</dbReference>